<reference evidence="2" key="1">
    <citation type="submission" date="2021-01" db="EMBL/GenBank/DDBJ databases">
        <authorList>
            <person name="Corre E."/>
            <person name="Pelletier E."/>
            <person name="Niang G."/>
            <person name="Scheremetjew M."/>
            <person name="Finn R."/>
            <person name="Kale V."/>
            <person name="Holt S."/>
            <person name="Cochrane G."/>
            <person name="Meng A."/>
            <person name="Brown T."/>
            <person name="Cohen L."/>
        </authorList>
    </citation>
    <scope>NUCLEOTIDE SEQUENCE</scope>
    <source>
        <strain evidence="2">CCMP 2712</strain>
    </source>
</reference>
<dbReference type="EMBL" id="HBKN01040286">
    <property type="protein sequence ID" value="CAE2328197.1"/>
    <property type="molecule type" value="Transcribed_RNA"/>
</dbReference>
<feature type="region of interest" description="Disordered" evidence="1">
    <location>
        <begin position="371"/>
        <end position="392"/>
    </location>
</feature>
<name>A0A7S4UFD2_GUITH</name>
<protein>
    <submittedName>
        <fullName evidence="2">Uncharacterized protein</fullName>
    </submittedName>
</protein>
<gene>
    <name evidence="2" type="ORF">GTHE00462_LOCUS31513</name>
</gene>
<sequence length="392" mass="43476">MVLVAYTAGPTSETMLYSLGMTGPRYEPWAMHSLPRPFDERRPLGLVQYMPDNTTDWYPNQDVGELKLVNGRIVGHEEVENVTASESKNETEAAAEGEETEAEEGEGAEESEGTEGEEESTEGAEGEGEGEEPAATKSRQTMLKVVKGKEKKTYKVLDPADWLKNKVTSTVSAMRNSIKTSNMNKRRIPDPIEWMESRYLKHVHGGKVLAGHPSSQSSQMQRRQRVVGSHKLHTSKLSQLKSLALKGKFKMANKKSELLALQHAKILGCKGIHYRVEGHSLAAAPCASQAEEFKVLRTQRFTRRGDQGTTVKGAREDLGAGEFKAIYRGRDLASYADDQFFSPASRVPMSKLNLFGNKADEADDELLATQRKASARTQGQQAQSPSHVWHTW</sequence>
<proteinExistence type="predicted"/>
<organism evidence="2">
    <name type="scientific">Guillardia theta</name>
    <name type="common">Cryptophyte</name>
    <name type="synonym">Cryptomonas phi</name>
    <dbReference type="NCBI Taxonomy" id="55529"/>
    <lineage>
        <taxon>Eukaryota</taxon>
        <taxon>Cryptophyceae</taxon>
        <taxon>Pyrenomonadales</taxon>
        <taxon>Geminigeraceae</taxon>
        <taxon>Guillardia</taxon>
    </lineage>
</organism>
<feature type="compositionally biased region" description="Polar residues" evidence="1">
    <location>
        <begin position="371"/>
        <end position="386"/>
    </location>
</feature>
<feature type="compositionally biased region" description="Acidic residues" evidence="1">
    <location>
        <begin position="93"/>
        <end position="132"/>
    </location>
</feature>
<evidence type="ECO:0000256" key="1">
    <source>
        <dbReference type="SAM" id="MobiDB-lite"/>
    </source>
</evidence>
<accession>A0A7S4UFD2</accession>
<dbReference type="AlphaFoldDB" id="A0A7S4UFD2"/>
<evidence type="ECO:0000313" key="2">
    <source>
        <dbReference type="EMBL" id="CAE2328197.1"/>
    </source>
</evidence>
<feature type="region of interest" description="Disordered" evidence="1">
    <location>
        <begin position="77"/>
        <end position="141"/>
    </location>
</feature>